<dbReference type="EMBL" id="WJIE01000020">
    <property type="protein sequence ID" value="MRG97693.1"/>
    <property type="molecule type" value="Genomic_DNA"/>
</dbReference>
<dbReference type="OrthoDB" id="5493963at2"/>
<dbReference type="AlphaFoldDB" id="A0A6N7Q0C1"/>
<sequence length="222" mass="21974">MTKRGLLFLGALLASTSLLTTTGCGDENTGGNGGSGGSGAAGGMGGSGGGAGGMGGSGGGAAAVDCDKYCTDIAADCTGEFQQYADKASCMGTCAGLPDTGKDADAVGNTMQCRIYHASVAATDPALHCPHAGPSGDSTCGSLCQAFCSLAVEACPTQWPQEGECMESCMAWTAAGMKYNATNFTAGNTTECRLYHLTVAATDATQAATHCPHTIAMSDTCQ</sequence>
<accession>A0A6N7Q0C1</accession>
<feature type="signal peptide" evidence="1">
    <location>
        <begin position="1"/>
        <end position="20"/>
    </location>
</feature>
<keyword evidence="1" id="KW-0732">Signal</keyword>
<dbReference type="Proteomes" id="UP000440224">
    <property type="component" value="Unassembled WGS sequence"/>
</dbReference>
<evidence type="ECO:0000313" key="3">
    <source>
        <dbReference type="Proteomes" id="UP000440224"/>
    </source>
</evidence>
<comment type="caution">
    <text evidence="2">The sequence shown here is derived from an EMBL/GenBank/DDBJ whole genome shotgun (WGS) entry which is preliminary data.</text>
</comment>
<reference evidence="2 3" key="1">
    <citation type="submission" date="2019-10" db="EMBL/GenBank/DDBJ databases">
        <title>A soil myxobacterium in the family Polyangiaceae.</title>
        <authorList>
            <person name="Li Y."/>
            <person name="Wang J."/>
        </authorList>
    </citation>
    <scope>NUCLEOTIDE SEQUENCE [LARGE SCALE GENOMIC DNA]</scope>
    <source>
        <strain evidence="2 3">DSM 14734</strain>
    </source>
</reference>
<keyword evidence="3" id="KW-1185">Reference proteome</keyword>
<dbReference type="RefSeq" id="WP_153824473.1">
    <property type="nucleotide sequence ID" value="NZ_WJIE01000020.1"/>
</dbReference>
<gene>
    <name evidence="2" type="ORF">GF068_38090</name>
</gene>
<evidence type="ECO:0000313" key="2">
    <source>
        <dbReference type="EMBL" id="MRG97693.1"/>
    </source>
</evidence>
<dbReference type="PROSITE" id="PS51257">
    <property type="entry name" value="PROKAR_LIPOPROTEIN"/>
    <property type="match status" value="1"/>
</dbReference>
<feature type="chain" id="PRO_5026873766" evidence="1">
    <location>
        <begin position="21"/>
        <end position="222"/>
    </location>
</feature>
<protein>
    <submittedName>
        <fullName evidence="2">Uncharacterized protein</fullName>
    </submittedName>
</protein>
<organism evidence="2 3">
    <name type="scientific">Polyangium spumosum</name>
    <dbReference type="NCBI Taxonomy" id="889282"/>
    <lineage>
        <taxon>Bacteria</taxon>
        <taxon>Pseudomonadati</taxon>
        <taxon>Myxococcota</taxon>
        <taxon>Polyangia</taxon>
        <taxon>Polyangiales</taxon>
        <taxon>Polyangiaceae</taxon>
        <taxon>Polyangium</taxon>
    </lineage>
</organism>
<proteinExistence type="predicted"/>
<name>A0A6N7Q0C1_9BACT</name>
<evidence type="ECO:0000256" key="1">
    <source>
        <dbReference type="SAM" id="SignalP"/>
    </source>
</evidence>